<feature type="coiled-coil region" evidence="1">
    <location>
        <begin position="355"/>
        <end position="389"/>
    </location>
</feature>
<reference evidence="3 4" key="1">
    <citation type="submission" date="2021-11" db="EMBL/GenBank/DDBJ databases">
        <title>Black yeast isolated from Biological Soil Crust.</title>
        <authorList>
            <person name="Kurbessoian T."/>
        </authorList>
    </citation>
    <scope>NUCLEOTIDE SEQUENCE [LARGE SCALE GENOMIC DNA]</scope>
    <source>
        <strain evidence="3 4">CCFEE 5522</strain>
    </source>
</reference>
<name>A0AAV9JV90_9PEZI</name>
<protein>
    <submittedName>
        <fullName evidence="3">Uncharacterized protein</fullName>
    </submittedName>
</protein>
<dbReference type="EMBL" id="JAVFHQ010000004">
    <property type="protein sequence ID" value="KAK4549513.1"/>
    <property type="molecule type" value="Genomic_DNA"/>
</dbReference>
<evidence type="ECO:0000256" key="2">
    <source>
        <dbReference type="SAM" id="MobiDB-lite"/>
    </source>
</evidence>
<feature type="compositionally biased region" description="Polar residues" evidence="2">
    <location>
        <begin position="551"/>
        <end position="562"/>
    </location>
</feature>
<feature type="region of interest" description="Disordered" evidence="2">
    <location>
        <begin position="442"/>
        <end position="461"/>
    </location>
</feature>
<feature type="compositionally biased region" description="Polar residues" evidence="2">
    <location>
        <begin position="13"/>
        <end position="28"/>
    </location>
</feature>
<evidence type="ECO:0000256" key="1">
    <source>
        <dbReference type="SAM" id="Coils"/>
    </source>
</evidence>
<keyword evidence="4" id="KW-1185">Reference proteome</keyword>
<proteinExistence type="predicted"/>
<gene>
    <name evidence="3" type="ORF">LTR36_006510</name>
</gene>
<sequence length="592" mass="65297">MADRDSKEPPETAASTPSSQHASQTGPRSSKDRNCPFCGQAFTSSSLGRHLDLYIKPKNPKPADGVHHPDEISKMRGGITRRQPKANLKDGANIDASGWRHPSAEGTPNPAPSNSHSHRPAPLPEVLNNTRVTESSGATSPVNMREHDIVHMSFNAANWQATGVINNLPPRAPLRAPSRDKAATSTGQAQRIQEMRRDANGNKVQRPDHDDESKWKLQEAAEVGRAAELALREVLGSLEAAKKRVEPQVLFPEIEFFSLSFPGLCLALLPAPTTIFSPSPFPGCDSWTLAPPGQKQFETLNRFVLHRVNDSSSEEVPDAVIFKHNVHMQGAYEHWKLMPEHDRASAWTLETLRALSRASDERQQVKLELEAAQNRIRHLETEYDRLSRFQLPREYLLHPPNTMPAPAAIIREMQNTQLTSGAAEVDYDVDALLSKWRTAVKATTRRPPPHATQDHHAPIYDESYDRQKRSEDRLGGDIVLNGSVFGVNGAMPRTDGAYMHDPGYVDYETPPNPGVVVGAEEDEEEKDDDADGERDDESGNFGIRGALVKQSRGSRANRTLNANGKRPHAPTATNGRAVGSKVLRERPKGAHG</sequence>
<feature type="compositionally biased region" description="Basic and acidic residues" evidence="2">
    <location>
        <begin position="582"/>
        <end position="592"/>
    </location>
</feature>
<evidence type="ECO:0000313" key="3">
    <source>
        <dbReference type="EMBL" id="KAK4549513.1"/>
    </source>
</evidence>
<feature type="compositionally biased region" description="Basic and acidic residues" evidence="2">
    <location>
        <begin position="452"/>
        <end position="461"/>
    </location>
</feature>
<feature type="region of interest" description="Disordered" evidence="2">
    <location>
        <begin position="504"/>
        <end position="592"/>
    </location>
</feature>
<dbReference type="Proteomes" id="UP001324427">
    <property type="component" value="Unassembled WGS sequence"/>
</dbReference>
<organism evidence="3 4">
    <name type="scientific">Oleoguttula mirabilis</name>
    <dbReference type="NCBI Taxonomy" id="1507867"/>
    <lineage>
        <taxon>Eukaryota</taxon>
        <taxon>Fungi</taxon>
        <taxon>Dikarya</taxon>
        <taxon>Ascomycota</taxon>
        <taxon>Pezizomycotina</taxon>
        <taxon>Dothideomycetes</taxon>
        <taxon>Dothideomycetidae</taxon>
        <taxon>Mycosphaerellales</taxon>
        <taxon>Teratosphaeriaceae</taxon>
        <taxon>Oleoguttula</taxon>
    </lineage>
</organism>
<feature type="compositionally biased region" description="Acidic residues" evidence="2">
    <location>
        <begin position="519"/>
        <end position="538"/>
    </location>
</feature>
<feature type="compositionally biased region" description="Basic and acidic residues" evidence="2">
    <location>
        <begin position="193"/>
        <end position="214"/>
    </location>
</feature>
<dbReference type="AlphaFoldDB" id="A0AAV9JV90"/>
<accession>A0AAV9JV90</accession>
<feature type="region of interest" description="Disordered" evidence="2">
    <location>
        <begin position="1"/>
        <end position="124"/>
    </location>
</feature>
<feature type="compositionally biased region" description="Basic and acidic residues" evidence="2">
    <location>
        <begin position="1"/>
        <end position="10"/>
    </location>
</feature>
<keyword evidence="1" id="KW-0175">Coiled coil</keyword>
<feature type="compositionally biased region" description="Basic and acidic residues" evidence="2">
    <location>
        <begin position="64"/>
        <end position="74"/>
    </location>
</feature>
<feature type="region of interest" description="Disordered" evidence="2">
    <location>
        <begin position="173"/>
        <end position="214"/>
    </location>
</feature>
<comment type="caution">
    <text evidence="3">The sequence shown here is derived from an EMBL/GenBank/DDBJ whole genome shotgun (WGS) entry which is preliminary data.</text>
</comment>
<evidence type="ECO:0000313" key="4">
    <source>
        <dbReference type="Proteomes" id="UP001324427"/>
    </source>
</evidence>